<reference evidence="4" key="1">
    <citation type="submission" date="2016-10" db="EMBL/GenBank/DDBJ databases">
        <authorList>
            <person name="Varghese N."/>
            <person name="Submissions S."/>
        </authorList>
    </citation>
    <scope>NUCLEOTIDE SEQUENCE [LARGE SCALE GENOMIC DNA]</scope>
    <source>
        <strain evidence="4">CGMCC 1.3704</strain>
    </source>
</reference>
<dbReference type="AlphaFoldDB" id="A0A1I3S968"/>
<accession>A0A1I3S968</accession>
<keyword evidence="2" id="KW-0732">Signal</keyword>
<evidence type="ECO:0000313" key="3">
    <source>
        <dbReference type="EMBL" id="SFJ54081.1"/>
    </source>
</evidence>
<sequence>MKKFMIMTGFIFVLLGSTASVVAADAVHNSQNGIGNSEVAQKDHPTPPEVNPHGDELPPSN</sequence>
<feature type="region of interest" description="Disordered" evidence="1">
    <location>
        <begin position="31"/>
        <end position="61"/>
    </location>
</feature>
<proteinExistence type="predicted"/>
<evidence type="ECO:0000313" key="4">
    <source>
        <dbReference type="Proteomes" id="UP000183557"/>
    </source>
</evidence>
<evidence type="ECO:0000256" key="2">
    <source>
        <dbReference type="SAM" id="SignalP"/>
    </source>
</evidence>
<name>A0A1I3S968_HALDA</name>
<feature type="chain" id="PRO_5010238742" description="Phr family secreted Rap phosphatase inhibitor" evidence="2">
    <location>
        <begin position="24"/>
        <end position="61"/>
    </location>
</feature>
<dbReference type="EMBL" id="FOSB01000002">
    <property type="protein sequence ID" value="SFJ54081.1"/>
    <property type="molecule type" value="Genomic_DNA"/>
</dbReference>
<evidence type="ECO:0000256" key="1">
    <source>
        <dbReference type="SAM" id="MobiDB-lite"/>
    </source>
</evidence>
<organism evidence="3 4">
    <name type="scientific">Halobacillus dabanensis</name>
    <dbReference type="NCBI Taxonomy" id="240302"/>
    <lineage>
        <taxon>Bacteria</taxon>
        <taxon>Bacillati</taxon>
        <taxon>Bacillota</taxon>
        <taxon>Bacilli</taxon>
        <taxon>Bacillales</taxon>
        <taxon>Bacillaceae</taxon>
        <taxon>Halobacillus</taxon>
    </lineage>
</organism>
<dbReference type="RefSeq" id="WP_075035592.1">
    <property type="nucleotide sequence ID" value="NZ_FOSB01000002.1"/>
</dbReference>
<feature type="compositionally biased region" description="Basic and acidic residues" evidence="1">
    <location>
        <begin position="40"/>
        <end position="61"/>
    </location>
</feature>
<gene>
    <name evidence="3" type="ORF">SAMN04487936_102541</name>
</gene>
<dbReference type="Proteomes" id="UP000183557">
    <property type="component" value="Unassembled WGS sequence"/>
</dbReference>
<evidence type="ECO:0008006" key="5">
    <source>
        <dbReference type="Google" id="ProtNLM"/>
    </source>
</evidence>
<protein>
    <recommendedName>
        <fullName evidence="5">Phr family secreted Rap phosphatase inhibitor</fullName>
    </recommendedName>
</protein>
<feature type="signal peptide" evidence="2">
    <location>
        <begin position="1"/>
        <end position="23"/>
    </location>
</feature>
<keyword evidence="4" id="KW-1185">Reference proteome</keyword>